<dbReference type="InterPro" id="IPR002182">
    <property type="entry name" value="NB-ARC"/>
</dbReference>
<dbReference type="AlphaFoldDB" id="A0A8T0PNN1"/>
<organism evidence="7 8">
    <name type="scientific">Panicum virgatum</name>
    <name type="common">Blackwell switchgrass</name>
    <dbReference type="NCBI Taxonomy" id="38727"/>
    <lineage>
        <taxon>Eukaryota</taxon>
        <taxon>Viridiplantae</taxon>
        <taxon>Streptophyta</taxon>
        <taxon>Embryophyta</taxon>
        <taxon>Tracheophyta</taxon>
        <taxon>Spermatophyta</taxon>
        <taxon>Magnoliopsida</taxon>
        <taxon>Liliopsida</taxon>
        <taxon>Poales</taxon>
        <taxon>Poaceae</taxon>
        <taxon>PACMAD clade</taxon>
        <taxon>Panicoideae</taxon>
        <taxon>Panicodae</taxon>
        <taxon>Paniceae</taxon>
        <taxon>Panicinae</taxon>
        <taxon>Panicum</taxon>
        <taxon>Panicum sect. Hiantes</taxon>
    </lineage>
</organism>
<feature type="region of interest" description="Disordered" evidence="3">
    <location>
        <begin position="130"/>
        <end position="157"/>
    </location>
</feature>
<dbReference type="GO" id="GO:0043531">
    <property type="term" value="F:ADP binding"/>
    <property type="evidence" value="ECO:0007669"/>
    <property type="project" value="InterPro"/>
</dbReference>
<evidence type="ECO:0000259" key="6">
    <source>
        <dbReference type="Pfam" id="PF23598"/>
    </source>
</evidence>
<dbReference type="OrthoDB" id="669335at2759"/>
<feature type="compositionally biased region" description="Polar residues" evidence="3">
    <location>
        <begin position="135"/>
        <end position="154"/>
    </location>
</feature>
<dbReference type="InterPro" id="IPR027417">
    <property type="entry name" value="P-loop_NTPase"/>
</dbReference>
<dbReference type="InterPro" id="IPR058922">
    <property type="entry name" value="WHD_DRP"/>
</dbReference>
<dbReference type="Gene3D" id="1.10.8.430">
    <property type="entry name" value="Helical domain of apoptotic protease-activating factors"/>
    <property type="match status" value="1"/>
</dbReference>
<evidence type="ECO:0000256" key="1">
    <source>
        <dbReference type="ARBA" id="ARBA00022737"/>
    </source>
</evidence>
<dbReference type="InterPro" id="IPR032675">
    <property type="entry name" value="LRR_dom_sf"/>
</dbReference>
<dbReference type="Pfam" id="PF23559">
    <property type="entry name" value="WHD_DRP"/>
    <property type="match status" value="1"/>
</dbReference>
<protein>
    <recommendedName>
        <fullName evidence="9">NB-ARC domain-containing protein</fullName>
    </recommendedName>
</protein>
<name>A0A8T0PNN1_PANVG</name>
<evidence type="ECO:0000259" key="4">
    <source>
        <dbReference type="Pfam" id="PF00931"/>
    </source>
</evidence>
<evidence type="ECO:0000313" key="7">
    <source>
        <dbReference type="EMBL" id="KAG2563911.1"/>
    </source>
</evidence>
<feature type="domain" description="Disease resistance protein winged helix" evidence="5">
    <location>
        <begin position="432"/>
        <end position="502"/>
    </location>
</feature>
<gene>
    <name evidence="7" type="ORF">PVAP13_8KG373700</name>
</gene>
<dbReference type="PANTHER" id="PTHR23155">
    <property type="entry name" value="DISEASE RESISTANCE PROTEIN RP"/>
    <property type="match status" value="1"/>
</dbReference>
<dbReference type="Gene3D" id="3.80.10.10">
    <property type="entry name" value="Ribonuclease Inhibitor"/>
    <property type="match status" value="2"/>
</dbReference>
<dbReference type="PRINTS" id="PR00364">
    <property type="entry name" value="DISEASERSIST"/>
</dbReference>
<feature type="domain" description="NB-ARC" evidence="4">
    <location>
        <begin position="179"/>
        <end position="341"/>
    </location>
</feature>
<dbReference type="Gene3D" id="3.40.50.300">
    <property type="entry name" value="P-loop containing nucleotide triphosphate hydrolases"/>
    <property type="match status" value="1"/>
</dbReference>
<feature type="compositionally biased region" description="Low complexity" evidence="3">
    <location>
        <begin position="940"/>
        <end position="949"/>
    </location>
</feature>
<evidence type="ECO:0000313" key="8">
    <source>
        <dbReference type="Proteomes" id="UP000823388"/>
    </source>
</evidence>
<dbReference type="InterPro" id="IPR042197">
    <property type="entry name" value="Apaf_helical"/>
</dbReference>
<dbReference type="GO" id="GO:0098542">
    <property type="term" value="P:defense response to other organism"/>
    <property type="evidence" value="ECO:0007669"/>
    <property type="project" value="TreeGrafter"/>
</dbReference>
<evidence type="ECO:0000256" key="2">
    <source>
        <dbReference type="ARBA" id="ARBA00022821"/>
    </source>
</evidence>
<dbReference type="EMBL" id="CM029051">
    <property type="protein sequence ID" value="KAG2563911.1"/>
    <property type="molecule type" value="Genomic_DNA"/>
</dbReference>
<sequence length="997" mass="112212">MVVVVALAAGVLGAVTNNVLAVVIKLAGKGYDFWSGFDNDIESIRRELLLIAGDMEDQLSEEVNLSAVTGLYKKEMHDLALEIEDFLDRILRHVVEKNCGPLHEALGFPNKLLLEAKAKELKERLKDAKLRKSNNHNGNVRQPSSVSPANTYSTKVGPVGIDESKREICEWGTKDVEGEPEQLSVVSIVGFTGSGKSTLAKAVYNCSEVTSRFRHKAWIVASNHMSDTSDQDSAVIKGILMELLEMLDKGGKNSDLDVEQLQTKISEYLKKTKRYLIVLDDIKNQTWWDGIKSAFPEKVTGRLIVTTTIQRVAKACSRGNGYVHNMEALDNNHSKELLKAVLKGRSPDLERSSTSIMNKCDGHPHALLTMANYLQTEDRITKSVCEKLCSNLGFYMEQEDSFKELQKVLMSTYKSLPKGFLNLKTCLLYICVFPNGCNIRRSRLIRRWSAEGYVKHDHSRSTLVVAEDTFKKLVDHSTIWPIDTSKDANVKTCRAYSIFHEFLLYVSMSAKFITFFDNKDRRDYRHLLIQNTSNSKSGDDEEKSRAHSLTISGNAGEAVGYFAKCQLLRVLDLEECKDLEDRHLDDIHKLWHLKYLSVGDKISRLPKHIDKLHCLETLDMRKTKKVIILPVEVIKLPHLAHLLGTFNLDKWDWEESEPQNYVPEKTNLQTLAGFVTDNNPGFLKLMRYMKMLRKVRIRYNSTKNEDLHDLLVAIENFVRADLDTGVGVRSLSLDIEKFSVKILRSLAYGNLKSLKLHGALNGLLVHFTSTLSNVSELCLWSTNELTEKDLSDLRNLSYLECLRLGGVSLEGLVITSEDFPGLLCLCLVQCPSLPKIEEGALPNLLSLRLLNHGLNGLSGIEIKRHKLLQEVALDSEIKQETRTDWEDAAKNHPKRPRVLYLKRVDVNDTGSMVKYVATERTVPKTWSTLLGKRANSRIESNSVDKPSSSDSKHLKREDDHSMKEAIVAADPSPASTELCSSAMDIDNDMPPSSSVVS</sequence>
<feature type="compositionally biased region" description="Basic and acidic residues" evidence="3">
    <location>
        <begin position="950"/>
        <end position="963"/>
    </location>
</feature>
<dbReference type="InterPro" id="IPR055414">
    <property type="entry name" value="LRR_R13L4/SHOC2-like"/>
</dbReference>
<dbReference type="Gene3D" id="1.20.5.4130">
    <property type="match status" value="1"/>
</dbReference>
<evidence type="ECO:0000259" key="5">
    <source>
        <dbReference type="Pfam" id="PF23559"/>
    </source>
</evidence>
<dbReference type="Pfam" id="PF23598">
    <property type="entry name" value="LRR_14"/>
    <property type="match status" value="1"/>
</dbReference>
<proteinExistence type="predicted"/>
<dbReference type="SUPFAM" id="SSF52058">
    <property type="entry name" value="L domain-like"/>
    <property type="match status" value="1"/>
</dbReference>
<reference evidence="7" key="1">
    <citation type="submission" date="2020-05" db="EMBL/GenBank/DDBJ databases">
        <title>WGS assembly of Panicum virgatum.</title>
        <authorList>
            <person name="Lovell J.T."/>
            <person name="Jenkins J."/>
            <person name="Shu S."/>
            <person name="Juenger T.E."/>
            <person name="Schmutz J."/>
        </authorList>
    </citation>
    <scope>NUCLEOTIDE SEQUENCE</scope>
    <source>
        <strain evidence="7">AP13</strain>
    </source>
</reference>
<comment type="caution">
    <text evidence="7">The sequence shown here is derived from an EMBL/GenBank/DDBJ whole genome shotgun (WGS) entry which is preliminary data.</text>
</comment>
<keyword evidence="8" id="KW-1185">Reference proteome</keyword>
<evidence type="ECO:0008006" key="9">
    <source>
        <dbReference type="Google" id="ProtNLM"/>
    </source>
</evidence>
<dbReference type="InterPro" id="IPR044974">
    <property type="entry name" value="Disease_R_plants"/>
</dbReference>
<evidence type="ECO:0000256" key="3">
    <source>
        <dbReference type="SAM" id="MobiDB-lite"/>
    </source>
</evidence>
<dbReference type="InterPro" id="IPR036388">
    <property type="entry name" value="WH-like_DNA-bd_sf"/>
</dbReference>
<keyword evidence="2" id="KW-0611">Plant defense</keyword>
<feature type="domain" description="Disease resistance R13L4/SHOC-2-like LRR" evidence="6">
    <location>
        <begin position="547"/>
        <end position="897"/>
    </location>
</feature>
<accession>A0A8T0PNN1</accession>
<dbReference type="Pfam" id="PF00931">
    <property type="entry name" value="NB-ARC"/>
    <property type="match status" value="1"/>
</dbReference>
<feature type="region of interest" description="Disordered" evidence="3">
    <location>
        <begin position="937"/>
        <end position="997"/>
    </location>
</feature>
<dbReference type="Gene3D" id="1.10.10.10">
    <property type="entry name" value="Winged helix-like DNA-binding domain superfamily/Winged helix DNA-binding domain"/>
    <property type="match status" value="1"/>
</dbReference>
<keyword evidence="1" id="KW-0677">Repeat</keyword>
<dbReference type="PANTHER" id="PTHR23155:SF981">
    <property type="entry name" value="NB-ARC DOMAIN CONTAINING PROTEIN, EXPRESSED"/>
    <property type="match status" value="1"/>
</dbReference>
<dbReference type="SUPFAM" id="SSF52540">
    <property type="entry name" value="P-loop containing nucleoside triphosphate hydrolases"/>
    <property type="match status" value="1"/>
</dbReference>
<dbReference type="Proteomes" id="UP000823388">
    <property type="component" value="Chromosome 8K"/>
</dbReference>